<proteinExistence type="predicted"/>
<name>A0A7J8MBY8_9ROSI</name>
<organism evidence="1 2">
    <name type="scientific">Gossypium lobatum</name>
    <dbReference type="NCBI Taxonomy" id="34289"/>
    <lineage>
        <taxon>Eukaryota</taxon>
        <taxon>Viridiplantae</taxon>
        <taxon>Streptophyta</taxon>
        <taxon>Embryophyta</taxon>
        <taxon>Tracheophyta</taxon>
        <taxon>Spermatophyta</taxon>
        <taxon>Magnoliopsida</taxon>
        <taxon>eudicotyledons</taxon>
        <taxon>Gunneridae</taxon>
        <taxon>Pentapetalae</taxon>
        <taxon>rosids</taxon>
        <taxon>malvids</taxon>
        <taxon>Malvales</taxon>
        <taxon>Malvaceae</taxon>
        <taxon>Malvoideae</taxon>
        <taxon>Gossypium</taxon>
    </lineage>
</organism>
<reference evidence="1 2" key="1">
    <citation type="journal article" date="2019" name="Genome Biol. Evol.">
        <title>Insights into the evolution of the New World diploid cottons (Gossypium, subgenus Houzingenia) based on genome sequencing.</title>
        <authorList>
            <person name="Grover C.E."/>
            <person name="Arick M.A. 2nd"/>
            <person name="Thrash A."/>
            <person name="Conover J.L."/>
            <person name="Sanders W.S."/>
            <person name="Peterson D.G."/>
            <person name="Frelichowski J.E."/>
            <person name="Scheffler J.A."/>
            <person name="Scheffler B.E."/>
            <person name="Wendel J.F."/>
        </authorList>
    </citation>
    <scope>NUCLEOTIDE SEQUENCE [LARGE SCALE GENOMIC DNA]</scope>
    <source>
        <strain evidence="1">157</strain>
        <tissue evidence="1">Leaf</tissue>
    </source>
</reference>
<protein>
    <submittedName>
        <fullName evidence="1">Uncharacterized protein</fullName>
    </submittedName>
</protein>
<dbReference type="Proteomes" id="UP000593572">
    <property type="component" value="Unassembled WGS sequence"/>
</dbReference>
<feature type="non-terminal residue" evidence="1">
    <location>
        <position position="97"/>
    </location>
</feature>
<evidence type="ECO:0000313" key="2">
    <source>
        <dbReference type="Proteomes" id="UP000593572"/>
    </source>
</evidence>
<sequence>MDTKQIDPYEKQKAESDLQKEDYMRSFNKDFEKVENTTRIFSNKTKNIATNDVKPKYTRETSSQPIQQRIDYLNKRNFAQGGMYLDLINIPISDYEK</sequence>
<dbReference type="EMBL" id="JABEZX010000008">
    <property type="protein sequence ID" value="MBA0562241.1"/>
    <property type="molecule type" value="Genomic_DNA"/>
</dbReference>
<comment type="caution">
    <text evidence="1">The sequence shown here is derived from an EMBL/GenBank/DDBJ whole genome shotgun (WGS) entry which is preliminary data.</text>
</comment>
<accession>A0A7J8MBY8</accession>
<evidence type="ECO:0000313" key="1">
    <source>
        <dbReference type="EMBL" id="MBA0562241.1"/>
    </source>
</evidence>
<gene>
    <name evidence="1" type="ORF">Golob_007302</name>
</gene>
<keyword evidence="2" id="KW-1185">Reference proteome</keyword>
<dbReference type="AlphaFoldDB" id="A0A7J8MBY8"/>